<evidence type="ECO:0000256" key="1">
    <source>
        <dbReference type="ARBA" id="ARBA00006484"/>
    </source>
</evidence>
<dbReference type="PRINTS" id="PR00080">
    <property type="entry name" value="SDRFAMILY"/>
</dbReference>
<evidence type="ECO:0000256" key="2">
    <source>
        <dbReference type="ARBA" id="ARBA00023002"/>
    </source>
</evidence>
<dbReference type="Pfam" id="PF00106">
    <property type="entry name" value="adh_short"/>
    <property type="match status" value="1"/>
</dbReference>
<dbReference type="NCBIfam" id="NF004824">
    <property type="entry name" value="PRK06180.1"/>
    <property type="match status" value="1"/>
</dbReference>
<evidence type="ECO:0000313" key="4">
    <source>
        <dbReference type="EMBL" id="QHT72216.1"/>
    </source>
</evidence>
<sequence length="291" mass="32200">MEITDITPGHHYKSKVWFITGCLAGMGRHLAEAVLARGDKAVITARDITKFASLPERYPEQTLVLQLDVTHSHKIPDIVAQALIRFGQIDVLVNNAGYGLQGALEEITMEQLRRQFDTNFFGMVEVTKNILPHMREAGKGHIINISSIAGGLVATPKLGAYHATKFAVEGLSEALAQEVSPLGIKVTVVEMGAQHTDWWGNSLIRTENIIEDYIHTSNQHFSDSGTTRLLSDPKATAETIMQIVDIPSPPLHLVLGKDALLKVRQKLNAFQKEITDWEDISQTTSFKENQV</sequence>
<keyword evidence="2" id="KW-0560">Oxidoreductase</keyword>
<dbReference type="AlphaFoldDB" id="A0A6C0GW33"/>
<dbReference type="GO" id="GO:0016491">
    <property type="term" value="F:oxidoreductase activity"/>
    <property type="evidence" value="ECO:0007669"/>
    <property type="project" value="UniProtKB-KW"/>
</dbReference>
<dbReference type="NCBIfam" id="NF006114">
    <property type="entry name" value="PRK08263.1"/>
    <property type="match status" value="1"/>
</dbReference>
<dbReference type="Proteomes" id="UP000480178">
    <property type="component" value="Chromosome"/>
</dbReference>
<keyword evidence="5" id="KW-1185">Reference proteome</keyword>
<dbReference type="InterPro" id="IPR036291">
    <property type="entry name" value="NAD(P)-bd_dom_sf"/>
</dbReference>
<reference evidence="4 5" key="1">
    <citation type="submission" date="2020-01" db="EMBL/GenBank/DDBJ databases">
        <authorList>
            <person name="Kim M.K."/>
        </authorList>
    </citation>
    <scope>NUCLEOTIDE SEQUENCE [LARGE SCALE GENOMIC DNA]</scope>
    <source>
        <strain evidence="4 5">172606-1</strain>
    </source>
</reference>
<organism evidence="4 5">
    <name type="scientific">Rhodocytophaga rosea</name>
    <dbReference type="NCBI Taxonomy" id="2704465"/>
    <lineage>
        <taxon>Bacteria</taxon>
        <taxon>Pseudomonadati</taxon>
        <taxon>Bacteroidota</taxon>
        <taxon>Cytophagia</taxon>
        <taxon>Cytophagales</taxon>
        <taxon>Rhodocytophagaceae</taxon>
        <taxon>Rhodocytophaga</taxon>
    </lineage>
</organism>
<dbReference type="InterPro" id="IPR002347">
    <property type="entry name" value="SDR_fam"/>
</dbReference>
<proteinExistence type="inferred from homology"/>
<accession>A0A6C0GW33</accession>
<comment type="similarity">
    <text evidence="1 3">Belongs to the short-chain dehydrogenases/reductases (SDR) family.</text>
</comment>
<evidence type="ECO:0000256" key="3">
    <source>
        <dbReference type="RuleBase" id="RU000363"/>
    </source>
</evidence>
<dbReference type="Gene3D" id="3.40.50.720">
    <property type="entry name" value="NAD(P)-binding Rossmann-like Domain"/>
    <property type="match status" value="1"/>
</dbReference>
<dbReference type="CDD" id="cd05374">
    <property type="entry name" value="17beta-HSD-like_SDR_c"/>
    <property type="match status" value="1"/>
</dbReference>
<dbReference type="SUPFAM" id="SSF51735">
    <property type="entry name" value="NAD(P)-binding Rossmann-fold domains"/>
    <property type="match status" value="1"/>
</dbReference>
<gene>
    <name evidence="4" type="ORF">GXP67_30180</name>
</gene>
<dbReference type="KEGG" id="rhoz:GXP67_30180"/>
<dbReference type="InterPro" id="IPR051911">
    <property type="entry name" value="SDR_oxidoreductase"/>
</dbReference>
<dbReference type="PANTHER" id="PTHR43976:SF16">
    <property type="entry name" value="SHORT-CHAIN DEHYDROGENASE_REDUCTASE FAMILY PROTEIN"/>
    <property type="match status" value="1"/>
</dbReference>
<protein>
    <submittedName>
        <fullName evidence="4">SDR family NAD(P)-dependent oxidoreductase</fullName>
    </submittedName>
</protein>
<evidence type="ECO:0000313" key="5">
    <source>
        <dbReference type="Proteomes" id="UP000480178"/>
    </source>
</evidence>
<dbReference type="EMBL" id="CP048222">
    <property type="protein sequence ID" value="QHT72216.1"/>
    <property type="molecule type" value="Genomic_DNA"/>
</dbReference>
<dbReference type="PRINTS" id="PR00081">
    <property type="entry name" value="GDHRDH"/>
</dbReference>
<name>A0A6C0GW33_9BACT</name>
<dbReference type="PANTHER" id="PTHR43976">
    <property type="entry name" value="SHORT CHAIN DEHYDROGENASE"/>
    <property type="match status" value="1"/>
</dbReference>